<dbReference type="SMART" id="SM00894">
    <property type="entry name" value="Excalibur"/>
    <property type="match status" value="1"/>
</dbReference>
<dbReference type="EMBL" id="JANIEN010000002">
    <property type="protein sequence ID" value="MDT3451704.1"/>
    <property type="molecule type" value="Genomic_DNA"/>
</dbReference>
<feature type="domain" description="Excalibur calcium-binding" evidence="2">
    <location>
        <begin position="20"/>
        <end position="55"/>
    </location>
</feature>
<dbReference type="PROSITE" id="PS51257">
    <property type="entry name" value="PROKAR_LIPOPROTEIN"/>
    <property type="match status" value="1"/>
</dbReference>
<dbReference type="Proteomes" id="UP001182304">
    <property type="component" value="Unassembled WGS sequence"/>
</dbReference>
<protein>
    <submittedName>
        <fullName evidence="3">Excalibur calcium-binding domain-containing protein</fullName>
    </submittedName>
</protein>
<dbReference type="InterPro" id="IPR008613">
    <property type="entry name" value="Excalibur_Ca-bd_domain"/>
</dbReference>
<name>A0A1E3XJ09_PASMD</name>
<evidence type="ECO:0000313" key="5">
    <source>
        <dbReference type="Proteomes" id="UP001145481"/>
    </source>
</evidence>
<feature type="chain" id="PRO_5015063795" evidence="1">
    <location>
        <begin position="20"/>
        <end position="70"/>
    </location>
</feature>
<sequence>MKRIWVSLMIAITACSAHAKRVTCKHFATQAEAQAYMEKYKAYHLDGDHDGEACECLPGGSSHGLARCRR</sequence>
<keyword evidence="1" id="KW-0732">Signal</keyword>
<comment type="caution">
    <text evidence="3">The sequence shown here is derived from an EMBL/GenBank/DDBJ whole genome shotgun (WGS) entry which is preliminary data.</text>
</comment>
<evidence type="ECO:0000313" key="3">
    <source>
        <dbReference type="EMBL" id="MDA5623053.1"/>
    </source>
</evidence>
<accession>A0A1E3XJ09</accession>
<gene>
    <name evidence="3" type="ORF">NM948_05780</name>
    <name evidence="4" type="ORF">NQF69_02825</name>
</gene>
<reference evidence="3" key="1">
    <citation type="submission" date="2022-07" db="EMBL/GenBank/DDBJ databases">
        <title>Genome-based characterization of novel serogroup A variants of Pasteurella multocida.</title>
        <authorList>
            <person name="Prajapati A."/>
            <person name="Yogisharadhya R."/>
            <person name="Mohanty N."/>
            <person name="Chanda M."/>
            <person name="Mendem S.K."/>
            <person name="Siddaramappa S."/>
            <person name="Shivachandra S.B."/>
        </authorList>
    </citation>
    <scope>NUCLEOTIDE SEQUENCE</scope>
    <source>
        <strain evidence="3">NIVEDIPm19</strain>
    </source>
</reference>
<dbReference type="GeneID" id="77207505"/>
<dbReference type="Pfam" id="PF05901">
    <property type="entry name" value="Excalibur"/>
    <property type="match status" value="1"/>
</dbReference>
<dbReference type="KEGG" id="pmul:DR93_1909"/>
<evidence type="ECO:0000259" key="2">
    <source>
        <dbReference type="SMART" id="SM00894"/>
    </source>
</evidence>
<evidence type="ECO:0000256" key="1">
    <source>
        <dbReference type="SAM" id="SignalP"/>
    </source>
</evidence>
<dbReference type="EMBL" id="JANJHC010000009">
    <property type="protein sequence ID" value="MDA5623053.1"/>
    <property type="molecule type" value="Genomic_DNA"/>
</dbReference>
<dbReference type="RefSeq" id="WP_005720247.1">
    <property type="nucleotide sequence ID" value="NZ_AP025519.1"/>
</dbReference>
<organism evidence="3 5">
    <name type="scientific">Pasteurella multocida</name>
    <dbReference type="NCBI Taxonomy" id="747"/>
    <lineage>
        <taxon>Bacteria</taxon>
        <taxon>Pseudomonadati</taxon>
        <taxon>Pseudomonadota</taxon>
        <taxon>Gammaproteobacteria</taxon>
        <taxon>Pasteurellales</taxon>
        <taxon>Pasteurellaceae</taxon>
        <taxon>Pasteurella</taxon>
    </lineage>
</organism>
<proteinExistence type="predicted"/>
<dbReference type="AlphaFoldDB" id="A0A1E3XJ09"/>
<reference evidence="4" key="2">
    <citation type="submission" date="2022-07" db="EMBL/GenBank/DDBJ databases">
        <title>Sequence of Pasteurella multocoda 17BRD-035.</title>
        <authorList>
            <person name="Roy Chowdhury P."/>
            <person name="Alhamami T."/>
            <person name="Trott D.J."/>
            <person name="Djordvevic S.P."/>
        </authorList>
    </citation>
    <scope>NUCLEOTIDE SEQUENCE</scope>
    <source>
        <strain evidence="4">17BRD-035</strain>
    </source>
</reference>
<feature type="signal peptide" evidence="1">
    <location>
        <begin position="1"/>
        <end position="19"/>
    </location>
</feature>
<evidence type="ECO:0000313" key="4">
    <source>
        <dbReference type="EMBL" id="MDT3451704.1"/>
    </source>
</evidence>
<dbReference type="Proteomes" id="UP001145481">
    <property type="component" value="Unassembled WGS sequence"/>
</dbReference>